<feature type="transmembrane region" description="Helical" evidence="7">
    <location>
        <begin position="134"/>
        <end position="154"/>
    </location>
</feature>
<feature type="domain" description="Prepilin type IV endopeptidase peptidase" evidence="8">
    <location>
        <begin position="114"/>
        <end position="234"/>
    </location>
</feature>
<dbReference type="InterPro" id="IPR010627">
    <property type="entry name" value="Prepilin_pept_A24_N"/>
</dbReference>
<dbReference type="AlphaFoldDB" id="A0A2U8E0Y3"/>
<keyword evidence="11" id="KW-1185">Reference proteome</keyword>
<proteinExistence type="inferred from homology"/>
<dbReference type="GO" id="GO:0005886">
    <property type="term" value="C:plasma membrane"/>
    <property type="evidence" value="ECO:0007669"/>
    <property type="project" value="UniProtKB-SubCell"/>
</dbReference>
<dbReference type="Gene3D" id="1.20.120.1220">
    <property type="match status" value="1"/>
</dbReference>
<evidence type="ECO:0000259" key="8">
    <source>
        <dbReference type="Pfam" id="PF01478"/>
    </source>
</evidence>
<feature type="transmembrane region" description="Helical" evidence="7">
    <location>
        <begin position="226"/>
        <end position="245"/>
    </location>
</feature>
<name>A0A2U8E0Y3_9BACT</name>
<organism evidence="10 11">
    <name type="scientific">Ereboglobus luteus</name>
    <dbReference type="NCBI Taxonomy" id="1796921"/>
    <lineage>
        <taxon>Bacteria</taxon>
        <taxon>Pseudomonadati</taxon>
        <taxon>Verrucomicrobiota</taxon>
        <taxon>Opitutia</taxon>
        <taxon>Opitutales</taxon>
        <taxon>Opitutaceae</taxon>
        <taxon>Ereboglobus</taxon>
    </lineage>
</organism>
<evidence type="ECO:0000256" key="3">
    <source>
        <dbReference type="ARBA" id="ARBA00022475"/>
    </source>
</evidence>
<feature type="transmembrane region" description="Helical" evidence="7">
    <location>
        <begin position="86"/>
        <end position="104"/>
    </location>
</feature>
<reference evidence="10 11" key="1">
    <citation type="journal article" date="2018" name="Syst. Appl. Microbiol.">
        <title>Ereboglobus luteus gen. nov. sp. nov. from cockroach guts, and new insights into the oxygen relationship of the genera Opitutus and Didymococcus (Verrucomicrobia: Opitutaceae).</title>
        <authorList>
            <person name="Tegtmeier D."/>
            <person name="Belitz A."/>
            <person name="Radek R."/>
            <person name="Heimerl T."/>
            <person name="Brune A."/>
        </authorList>
    </citation>
    <scope>NUCLEOTIDE SEQUENCE [LARGE SCALE GENOMIC DNA]</scope>
    <source>
        <strain evidence="10 11">Ho45</strain>
    </source>
</reference>
<evidence type="ECO:0000256" key="1">
    <source>
        <dbReference type="ARBA" id="ARBA00004651"/>
    </source>
</evidence>
<gene>
    <name evidence="10" type="ORF">CKA38_03910</name>
</gene>
<keyword evidence="6 7" id="KW-0472">Membrane</keyword>
<evidence type="ECO:0000256" key="2">
    <source>
        <dbReference type="ARBA" id="ARBA00005801"/>
    </source>
</evidence>
<feature type="domain" description="Prepilin peptidase A24 N-terminal" evidence="9">
    <location>
        <begin position="22"/>
        <end position="103"/>
    </location>
</feature>
<feature type="transmembrane region" description="Helical" evidence="7">
    <location>
        <begin position="174"/>
        <end position="195"/>
    </location>
</feature>
<feature type="transmembrane region" description="Helical" evidence="7">
    <location>
        <begin position="12"/>
        <end position="36"/>
    </location>
</feature>
<dbReference type="InterPro" id="IPR000045">
    <property type="entry name" value="Prepilin_IV_endopep_pep"/>
</dbReference>
<dbReference type="GO" id="GO:0004190">
    <property type="term" value="F:aspartic-type endopeptidase activity"/>
    <property type="evidence" value="ECO:0007669"/>
    <property type="project" value="InterPro"/>
</dbReference>
<dbReference type="OrthoDB" id="9789291at2"/>
<evidence type="ECO:0000259" key="9">
    <source>
        <dbReference type="Pfam" id="PF06750"/>
    </source>
</evidence>
<dbReference type="Pfam" id="PF06750">
    <property type="entry name" value="A24_N_bact"/>
    <property type="match status" value="1"/>
</dbReference>
<dbReference type="KEGG" id="elut:CKA38_03910"/>
<evidence type="ECO:0000256" key="5">
    <source>
        <dbReference type="ARBA" id="ARBA00022989"/>
    </source>
</evidence>
<keyword evidence="3" id="KW-1003">Cell membrane</keyword>
<dbReference type="RefSeq" id="WP_108824317.1">
    <property type="nucleotide sequence ID" value="NZ_CP023004.1"/>
</dbReference>
<comment type="subcellular location">
    <subcellularLocation>
        <location evidence="1">Cell membrane</location>
        <topology evidence="1">Multi-pass membrane protein</topology>
    </subcellularLocation>
</comment>
<evidence type="ECO:0000256" key="4">
    <source>
        <dbReference type="ARBA" id="ARBA00022692"/>
    </source>
</evidence>
<dbReference type="GO" id="GO:0006465">
    <property type="term" value="P:signal peptide processing"/>
    <property type="evidence" value="ECO:0007669"/>
    <property type="project" value="TreeGrafter"/>
</dbReference>
<evidence type="ECO:0000313" key="11">
    <source>
        <dbReference type="Proteomes" id="UP000244896"/>
    </source>
</evidence>
<protein>
    <submittedName>
        <fullName evidence="10">Prepilin peptidase</fullName>
    </submittedName>
</protein>
<evidence type="ECO:0000256" key="7">
    <source>
        <dbReference type="SAM" id="Phobius"/>
    </source>
</evidence>
<dbReference type="InterPro" id="IPR050882">
    <property type="entry name" value="Prepilin_peptidase/N-MTase"/>
</dbReference>
<keyword evidence="4 7" id="KW-0812">Transmembrane</keyword>
<dbReference type="PANTHER" id="PTHR30487:SF0">
    <property type="entry name" value="PREPILIN LEADER PEPTIDASE_N-METHYLTRANSFERASE-RELATED"/>
    <property type="match status" value="1"/>
</dbReference>
<dbReference type="PANTHER" id="PTHR30487">
    <property type="entry name" value="TYPE 4 PREPILIN-LIKE PROTEINS LEADER PEPTIDE-PROCESSING ENZYME"/>
    <property type="match status" value="1"/>
</dbReference>
<accession>A0A2U8E0Y3</accession>
<keyword evidence="5 7" id="KW-1133">Transmembrane helix</keyword>
<dbReference type="EMBL" id="CP023004">
    <property type="protein sequence ID" value="AWI08508.1"/>
    <property type="molecule type" value="Genomic_DNA"/>
</dbReference>
<dbReference type="Pfam" id="PF01478">
    <property type="entry name" value="Peptidase_A24"/>
    <property type="match status" value="1"/>
</dbReference>
<comment type="similarity">
    <text evidence="2">Belongs to the peptidase A24 family.</text>
</comment>
<dbReference type="Proteomes" id="UP000244896">
    <property type="component" value="Chromosome"/>
</dbReference>
<evidence type="ECO:0000256" key="6">
    <source>
        <dbReference type="ARBA" id="ARBA00023136"/>
    </source>
</evidence>
<evidence type="ECO:0000313" key="10">
    <source>
        <dbReference type="EMBL" id="AWI08508.1"/>
    </source>
</evidence>
<sequence length="303" mass="32599">MHLDNESLFTLLPWLSPALVFLVGACIGSFLNVCIYRVPAGKSVVRPGSHCACGKPIAWHDNIPILGWLILRGRARCCGARVSPRYPFVELLTAALFLACWLLFPPLKALCGMLMVSFLICGAFIDIDHFELPSVFTIGLGIAGIILSCLVPSLHGQSHEIFAVAALRSGLLSLQGLLIGSAVILWIALVAEALLKKEAMGFGDVLLVGGIGAFCGWQGAVFSIFGGAFLGLLCVALVFAWNAVASKKIRVKSLESPEKEDELNRHSHIPFGPMLAAGGLVYFLLVHKWIDPVLSSINAIIWK</sequence>